<dbReference type="eggNOG" id="COG0791">
    <property type="taxonomic scope" value="Bacteria"/>
</dbReference>
<keyword evidence="10" id="KW-1185">Reference proteome</keyword>
<accession>Q1MRN4</accession>
<dbReference type="OrthoDB" id="9799970at2"/>
<dbReference type="EMBL" id="AM180252">
    <property type="protein sequence ID" value="CAJ54342.1"/>
    <property type="molecule type" value="Genomic_DNA"/>
</dbReference>
<dbReference type="PIRSF" id="PIRSF019015">
    <property type="entry name" value="P60_peptidase_YkfC"/>
    <property type="match status" value="1"/>
</dbReference>
<dbReference type="AlphaFoldDB" id="Q1MRN4"/>
<evidence type="ECO:0000313" key="10">
    <source>
        <dbReference type="Proteomes" id="UP000002430"/>
    </source>
</evidence>
<name>Q1MRN4_LAWIP</name>
<organism evidence="9 10">
    <name type="scientific">Lawsonia intracellularis (strain PHE/MN1-00)</name>
    <dbReference type="NCBI Taxonomy" id="363253"/>
    <lineage>
        <taxon>Bacteria</taxon>
        <taxon>Pseudomonadati</taxon>
        <taxon>Thermodesulfobacteriota</taxon>
        <taxon>Desulfovibrionia</taxon>
        <taxon>Desulfovibrionales</taxon>
        <taxon>Desulfovibrionaceae</taxon>
        <taxon>Lawsonia</taxon>
    </lineage>
</organism>
<dbReference type="InterPro" id="IPR026864">
    <property type="entry name" value="SH3b2-type_SH3"/>
</dbReference>
<keyword evidence="4" id="KW-0788">Thiol protease</keyword>
<dbReference type="Pfam" id="PF12913">
    <property type="entry name" value="SH3_6"/>
    <property type="match status" value="1"/>
</dbReference>
<dbReference type="KEGG" id="lip:LI0286"/>
<evidence type="ECO:0000256" key="4">
    <source>
        <dbReference type="ARBA" id="ARBA00022807"/>
    </source>
</evidence>
<evidence type="ECO:0000259" key="6">
    <source>
        <dbReference type="Pfam" id="PF12912"/>
    </source>
</evidence>
<comment type="similarity">
    <text evidence="1">Belongs to the peptidase C40 family.</text>
</comment>
<gene>
    <name evidence="9" type="ordered locus">LI0286</name>
</gene>
<dbReference type="InterPro" id="IPR025606">
    <property type="entry name" value="NLPC/P60_N_dom"/>
</dbReference>
<dbReference type="Pfam" id="PF12914">
    <property type="entry name" value="SH3_7"/>
    <property type="match status" value="1"/>
</dbReference>
<dbReference type="Proteomes" id="UP000002430">
    <property type="component" value="Chromosome"/>
</dbReference>
<evidence type="ECO:0000256" key="2">
    <source>
        <dbReference type="ARBA" id="ARBA00022670"/>
    </source>
</evidence>
<dbReference type="SUPFAM" id="SSF54001">
    <property type="entry name" value="Cysteine proteinases"/>
    <property type="match status" value="1"/>
</dbReference>
<dbReference type="RefSeq" id="WP_011526371.1">
    <property type="nucleotide sequence ID" value="NC_008011.1"/>
</dbReference>
<reference evidence="9 10" key="1">
    <citation type="submission" date="2005-11" db="EMBL/GenBank/DDBJ databases">
        <title>The complete genome sequence of Lawsonia intracellularis: the causative agent of proliferative enteropathy.</title>
        <authorList>
            <person name="Kaur K."/>
            <person name="Zhang Q."/>
            <person name="Beckler D."/>
            <person name="Munir S."/>
            <person name="Li L."/>
            <person name="Kinsley K."/>
            <person name="Herron L."/>
            <person name="Peterson A."/>
            <person name="May B."/>
            <person name="Singh S."/>
            <person name="Gebhart C."/>
            <person name="Kapur V."/>
        </authorList>
    </citation>
    <scope>NUCLEOTIDE SEQUENCE [LARGE SCALE GENOMIC DNA]</scope>
    <source>
        <strain evidence="9 10">PHE/MN1-00</strain>
    </source>
</reference>
<dbReference type="Pfam" id="PF12912">
    <property type="entry name" value="N_NLPC_P60"/>
    <property type="match status" value="1"/>
</dbReference>
<feature type="domain" description="NlpC/P60" evidence="5">
    <location>
        <begin position="307"/>
        <end position="397"/>
    </location>
</feature>
<proteinExistence type="inferred from homology"/>
<keyword evidence="3 9" id="KW-0378">Hydrolase</keyword>
<evidence type="ECO:0000313" key="9">
    <source>
        <dbReference type="EMBL" id="CAJ54342.1"/>
    </source>
</evidence>
<dbReference type="GO" id="GO:0006508">
    <property type="term" value="P:proteolysis"/>
    <property type="evidence" value="ECO:0007669"/>
    <property type="project" value="UniProtKB-KW"/>
</dbReference>
<dbReference type="Pfam" id="PF00877">
    <property type="entry name" value="NLPC_P60"/>
    <property type="match status" value="1"/>
</dbReference>
<dbReference type="InterPro" id="IPR038765">
    <property type="entry name" value="Papain-like_cys_pep_sf"/>
</dbReference>
<evidence type="ECO:0000256" key="3">
    <source>
        <dbReference type="ARBA" id="ARBA00022801"/>
    </source>
</evidence>
<dbReference type="Gene3D" id="3.90.1720.10">
    <property type="entry name" value="endopeptidase domain like (from Nostoc punctiforme)"/>
    <property type="match status" value="1"/>
</dbReference>
<dbReference type="GO" id="GO:0008234">
    <property type="term" value="F:cysteine-type peptidase activity"/>
    <property type="evidence" value="ECO:0007669"/>
    <property type="project" value="UniProtKB-KW"/>
</dbReference>
<evidence type="ECO:0000259" key="5">
    <source>
        <dbReference type="Pfam" id="PF00877"/>
    </source>
</evidence>
<dbReference type="InterPro" id="IPR027017">
    <property type="entry name" value="P60_peptidase_YkfC"/>
</dbReference>
<evidence type="ECO:0000259" key="8">
    <source>
        <dbReference type="Pfam" id="PF12914"/>
    </source>
</evidence>
<dbReference type="HOGENOM" id="CLU_028171_1_0_7"/>
<dbReference type="InterPro" id="IPR000064">
    <property type="entry name" value="NLP_P60_dom"/>
</dbReference>
<protein>
    <submittedName>
        <fullName evidence="9">Cell wall-associated hydrolases (Invasion-associated proteins)</fullName>
    </submittedName>
</protein>
<evidence type="ECO:0000259" key="7">
    <source>
        <dbReference type="Pfam" id="PF12913"/>
    </source>
</evidence>
<sequence length="446" mass="50321">MRYKNYIAFCMISLFLCLTGCKTFNCVSPQLGTIKDLEVFPQDLQVYSSVLPQDPLITKDRMLDEYALFKKHFFQPWSKDKASVPASTVYSIFDRPNTKENIRWWAENLLPWTDIHWDEVKKNAAISTYPSRKDKGILIQRTSVYAAPTQSSFFLNPQTAGEGFPFNYLIESNLHAGTPVFITHTSTNGDWVFIETDLVSGWVPEHTVALISDNISKWFSSLPQAAIIHDNVALNGRSGRHVTTGYLGTVLPIIKSTPTELVLLAPLRDQHRRARITEVYVSKIHTTIIPHELTASFIADIGNPLLGQLYGWGGSFGHRDCSELMKDLFIPFGIWLPRNSQAQIHAWNYIDTTQLLEDEVYQLMKDKAIPFATLIGFKGHIGLYLGMYNNTPAMLHDVWGIRTIQSGSEGRHILGRIVITSLKPGAELCITDSLLFDKRTGISVLN</sequence>
<feature type="domain" description="SH3b1" evidence="7">
    <location>
        <begin position="153"/>
        <end position="204"/>
    </location>
</feature>
<feature type="domain" description="NLPC/P60 N-terminal" evidence="6">
    <location>
        <begin position="9"/>
        <end position="129"/>
    </location>
</feature>
<keyword evidence="2" id="KW-0645">Protease</keyword>
<dbReference type="InterPro" id="IPR039439">
    <property type="entry name" value="SH3b1_dom"/>
</dbReference>
<feature type="domain" description="SH3b2-type SH3" evidence="8">
    <location>
        <begin position="215"/>
        <end position="258"/>
    </location>
</feature>
<evidence type="ECO:0000256" key="1">
    <source>
        <dbReference type="ARBA" id="ARBA00007074"/>
    </source>
</evidence>
<dbReference type="STRING" id="363253.LI0286"/>